<dbReference type="AlphaFoldDB" id="A0A2I0KJM8"/>
<dbReference type="Proteomes" id="UP000233551">
    <property type="component" value="Unassembled WGS sequence"/>
</dbReference>
<feature type="region of interest" description="Disordered" evidence="1">
    <location>
        <begin position="100"/>
        <end position="142"/>
    </location>
</feature>
<proteinExistence type="predicted"/>
<dbReference type="EMBL" id="PGOL01000571">
    <property type="protein sequence ID" value="PKI67996.1"/>
    <property type="molecule type" value="Genomic_DNA"/>
</dbReference>
<keyword evidence="3" id="KW-1185">Reference proteome</keyword>
<evidence type="ECO:0000256" key="1">
    <source>
        <dbReference type="SAM" id="MobiDB-lite"/>
    </source>
</evidence>
<accession>A0A2I0KJM8</accession>
<comment type="caution">
    <text evidence="2">The sequence shown here is derived from an EMBL/GenBank/DDBJ whole genome shotgun (WGS) entry which is preliminary data.</text>
</comment>
<organism evidence="2 3">
    <name type="scientific">Punica granatum</name>
    <name type="common">Pomegranate</name>
    <dbReference type="NCBI Taxonomy" id="22663"/>
    <lineage>
        <taxon>Eukaryota</taxon>
        <taxon>Viridiplantae</taxon>
        <taxon>Streptophyta</taxon>
        <taxon>Embryophyta</taxon>
        <taxon>Tracheophyta</taxon>
        <taxon>Spermatophyta</taxon>
        <taxon>Magnoliopsida</taxon>
        <taxon>eudicotyledons</taxon>
        <taxon>Gunneridae</taxon>
        <taxon>Pentapetalae</taxon>
        <taxon>rosids</taxon>
        <taxon>malvids</taxon>
        <taxon>Myrtales</taxon>
        <taxon>Lythraceae</taxon>
        <taxon>Punica</taxon>
    </lineage>
</organism>
<reference evidence="2 3" key="1">
    <citation type="submission" date="2017-11" db="EMBL/GenBank/DDBJ databases">
        <title>De-novo sequencing of pomegranate (Punica granatum L.) genome.</title>
        <authorList>
            <person name="Akparov Z."/>
            <person name="Amiraslanov A."/>
            <person name="Hajiyeva S."/>
            <person name="Abbasov M."/>
            <person name="Kaur K."/>
            <person name="Hamwieh A."/>
            <person name="Solovyev V."/>
            <person name="Salamov A."/>
            <person name="Braich B."/>
            <person name="Kosarev P."/>
            <person name="Mahmoud A."/>
            <person name="Hajiyev E."/>
            <person name="Babayeva S."/>
            <person name="Izzatullayeva V."/>
            <person name="Mammadov A."/>
            <person name="Mammadov A."/>
            <person name="Sharifova S."/>
            <person name="Ojaghi J."/>
            <person name="Eynullazada K."/>
            <person name="Bayramov B."/>
            <person name="Abdulazimova A."/>
            <person name="Shahmuradov I."/>
        </authorList>
    </citation>
    <scope>NUCLEOTIDE SEQUENCE [LARGE SCALE GENOMIC DNA]</scope>
    <source>
        <strain evidence="3">cv. AG2017</strain>
        <tissue evidence="2">Leaf</tissue>
    </source>
</reference>
<name>A0A2I0KJM8_PUNGR</name>
<sequence>MQSKKVGVFPLSELSMGKRKRIGSRPLEIINENEHPDELAELLRMLMQKPVITITPKRASTTPIEREGVDDPNRGVVAKVMTPFPRIGGSLKLGIFSTPTDRVTTPAITPRLGRRHPPLRLGSLTPSMSSIPSKLTKNLTSC</sequence>
<evidence type="ECO:0000313" key="2">
    <source>
        <dbReference type="EMBL" id="PKI67996.1"/>
    </source>
</evidence>
<evidence type="ECO:0000313" key="3">
    <source>
        <dbReference type="Proteomes" id="UP000233551"/>
    </source>
</evidence>
<protein>
    <submittedName>
        <fullName evidence="2">Uncharacterized protein</fullName>
    </submittedName>
</protein>
<gene>
    <name evidence="2" type="ORF">CRG98_011592</name>
</gene>
<feature type="compositionally biased region" description="Polar residues" evidence="1">
    <location>
        <begin position="125"/>
        <end position="142"/>
    </location>
</feature>